<evidence type="ECO:0000313" key="3">
    <source>
        <dbReference type="EMBL" id="KGR90063.1"/>
    </source>
</evidence>
<dbReference type="PANTHER" id="PTHR33392">
    <property type="entry name" value="POLYISOPRENYL-TEICHOIC ACID--PEPTIDOGLYCAN TEICHOIC ACID TRANSFERASE TAGU"/>
    <property type="match status" value="1"/>
</dbReference>
<organism evidence="3 4">
    <name type="scientific">Ureibacillus massiliensis 4400831 = CIP 108448 = CCUG 49529</name>
    <dbReference type="NCBI Taxonomy" id="1211035"/>
    <lineage>
        <taxon>Bacteria</taxon>
        <taxon>Bacillati</taxon>
        <taxon>Bacillota</taxon>
        <taxon>Bacilli</taxon>
        <taxon>Bacillales</taxon>
        <taxon>Caryophanaceae</taxon>
        <taxon>Ureibacillus</taxon>
    </lineage>
</organism>
<proteinExistence type="inferred from homology"/>
<dbReference type="NCBIfam" id="TIGR00350">
    <property type="entry name" value="lytR_cpsA_psr"/>
    <property type="match status" value="1"/>
</dbReference>
<dbReference type="OrthoDB" id="27330at2"/>
<evidence type="ECO:0000313" key="4">
    <source>
        <dbReference type="Proteomes" id="UP000030595"/>
    </source>
</evidence>
<reference evidence="3 4" key="1">
    <citation type="submission" date="2014-02" db="EMBL/GenBank/DDBJ databases">
        <title>Draft genome sequence of Lysinibacillus massiliensis CCUG 49529.</title>
        <authorList>
            <person name="Zhang F."/>
            <person name="Wang G."/>
            <person name="Zhang L."/>
        </authorList>
    </citation>
    <scope>NUCLEOTIDE SEQUENCE [LARGE SCALE GENOMIC DNA]</scope>
    <source>
        <strain evidence="3 4">CCUG 49529</strain>
    </source>
</reference>
<evidence type="ECO:0000259" key="2">
    <source>
        <dbReference type="Pfam" id="PF03816"/>
    </source>
</evidence>
<accession>A0A0A3J4F7</accession>
<evidence type="ECO:0000256" key="1">
    <source>
        <dbReference type="ARBA" id="ARBA00006068"/>
    </source>
</evidence>
<keyword evidence="4" id="KW-1185">Reference proteome</keyword>
<comment type="caution">
    <text evidence="3">The sequence shown here is derived from an EMBL/GenBank/DDBJ whole genome shotgun (WGS) entry which is preliminary data.</text>
</comment>
<dbReference type="AlphaFoldDB" id="A0A0A3J4F7"/>
<gene>
    <name evidence="3" type="ORF">CD30_13450</name>
</gene>
<protein>
    <recommendedName>
        <fullName evidence="2">Cell envelope-related transcriptional attenuator domain-containing protein</fullName>
    </recommendedName>
</protein>
<dbReference type="Gene3D" id="3.40.630.190">
    <property type="entry name" value="LCP protein"/>
    <property type="match status" value="1"/>
</dbReference>
<dbReference type="RefSeq" id="WP_036177709.1">
    <property type="nucleotide sequence ID" value="NZ_AVCZ01000026.1"/>
</dbReference>
<comment type="similarity">
    <text evidence="1">Belongs to the LytR/CpsA/Psr (LCP) family.</text>
</comment>
<sequence>MRKWFNWKTILIVVGSLLVIAIGYATYLYIEVKSTFEAIHEPIVSDSTEFASETSDQSTKESPIQLTIQNKEAPQPISVLLLGIDNWESSGRADTILTLTLDPNTESMKILSIPRDTYTEIIGFDFSDKINHSYAFGGVKTSLQTVENLLDIPIDYVVTVNMEGFTEMVDLMGGIEVTNEFAFSTDTHEFPEGNITLSGEDALEYVRMRKEDPTGDFGRQGRQRQVLEKLFNKAASINLIWQAPGILKIIRNHVETNLTFDEIVEFQNLYRSTLNNIEHLNFTKGDGRIENGIWYYFLNEEELTEVKKTLQQSLQ</sequence>
<dbReference type="InterPro" id="IPR050922">
    <property type="entry name" value="LytR/CpsA/Psr_CW_biosynth"/>
</dbReference>
<dbReference type="EMBL" id="JPVQ01000026">
    <property type="protein sequence ID" value="KGR90063.1"/>
    <property type="molecule type" value="Genomic_DNA"/>
</dbReference>
<dbReference type="InterPro" id="IPR004474">
    <property type="entry name" value="LytR_CpsA_psr"/>
</dbReference>
<name>A0A0A3J4F7_9BACL</name>
<dbReference type="Pfam" id="PF03816">
    <property type="entry name" value="LytR_cpsA_psr"/>
    <property type="match status" value="1"/>
</dbReference>
<dbReference type="eggNOG" id="COG1316">
    <property type="taxonomic scope" value="Bacteria"/>
</dbReference>
<dbReference type="Proteomes" id="UP000030595">
    <property type="component" value="Unassembled WGS sequence"/>
</dbReference>
<dbReference type="PANTHER" id="PTHR33392:SF6">
    <property type="entry name" value="POLYISOPRENYL-TEICHOIC ACID--PEPTIDOGLYCAN TEICHOIC ACID TRANSFERASE TAGU"/>
    <property type="match status" value="1"/>
</dbReference>
<feature type="domain" description="Cell envelope-related transcriptional attenuator" evidence="2">
    <location>
        <begin position="92"/>
        <end position="235"/>
    </location>
</feature>